<keyword evidence="7 12" id="KW-1133">Transmembrane helix</keyword>
<gene>
    <name evidence="13" type="ORF">C8D86_10579</name>
</gene>
<evidence type="ECO:0000313" key="14">
    <source>
        <dbReference type="Proteomes" id="UP000254720"/>
    </source>
</evidence>
<evidence type="ECO:0000256" key="8">
    <source>
        <dbReference type="ARBA" id="ARBA00023065"/>
    </source>
</evidence>
<dbReference type="PANTHER" id="PTHR46494">
    <property type="entry name" value="CORA FAMILY METAL ION TRANSPORTER (EUROFUNG)"/>
    <property type="match status" value="1"/>
</dbReference>
<dbReference type="GO" id="GO:0000287">
    <property type="term" value="F:magnesium ion binding"/>
    <property type="evidence" value="ECO:0007669"/>
    <property type="project" value="TreeGrafter"/>
</dbReference>
<comment type="catalytic activity">
    <reaction evidence="10">
        <text>Mg(2+)(in) = Mg(2+)(out)</text>
        <dbReference type="Rhea" id="RHEA:29827"/>
        <dbReference type="ChEBI" id="CHEBI:18420"/>
    </reaction>
</comment>
<dbReference type="Gene3D" id="3.30.460.20">
    <property type="entry name" value="CorA soluble domain-like"/>
    <property type="match status" value="1"/>
</dbReference>
<evidence type="ECO:0000256" key="5">
    <source>
        <dbReference type="ARBA" id="ARBA00022692"/>
    </source>
</evidence>
<evidence type="ECO:0000313" key="13">
    <source>
        <dbReference type="EMBL" id="RDI46555.1"/>
    </source>
</evidence>
<dbReference type="Pfam" id="PF01544">
    <property type="entry name" value="CorA"/>
    <property type="match status" value="1"/>
</dbReference>
<dbReference type="OrthoDB" id="9803416at2"/>
<dbReference type="InterPro" id="IPR002523">
    <property type="entry name" value="MgTranspt_CorA/ZnTranspt_ZntB"/>
</dbReference>
<keyword evidence="9 12" id="KW-0472">Membrane</keyword>
<dbReference type="AlphaFoldDB" id="A0A370GS71"/>
<evidence type="ECO:0000256" key="11">
    <source>
        <dbReference type="ARBA" id="ARBA00045497"/>
    </source>
</evidence>
<evidence type="ECO:0000256" key="2">
    <source>
        <dbReference type="ARBA" id="ARBA00009765"/>
    </source>
</evidence>
<evidence type="ECO:0000256" key="7">
    <source>
        <dbReference type="ARBA" id="ARBA00022989"/>
    </source>
</evidence>
<keyword evidence="8" id="KW-0406">Ion transport</keyword>
<evidence type="ECO:0000256" key="1">
    <source>
        <dbReference type="ARBA" id="ARBA00004651"/>
    </source>
</evidence>
<dbReference type="GO" id="GO:0005886">
    <property type="term" value="C:plasma membrane"/>
    <property type="evidence" value="ECO:0007669"/>
    <property type="project" value="UniProtKB-SubCell"/>
</dbReference>
<dbReference type="SUPFAM" id="SSF144083">
    <property type="entry name" value="Magnesium transport protein CorA, transmembrane region"/>
    <property type="match status" value="1"/>
</dbReference>
<comment type="caution">
    <text evidence="13">The sequence shown here is derived from an EMBL/GenBank/DDBJ whole genome shotgun (WGS) entry which is preliminary data.</text>
</comment>
<protein>
    <submittedName>
        <fullName evidence="13">Magnesium/cobalt transport protein CorA</fullName>
    </submittedName>
</protein>
<evidence type="ECO:0000256" key="12">
    <source>
        <dbReference type="SAM" id="Phobius"/>
    </source>
</evidence>
<accession>A0A370GS71</accession>
<feature type="transmembrane region" description="Helical" evidence="12">
    <location>
        <begin position="269"/>
        <end position="289"/>
    </location>
</feature>
<reference evidence="13 14" key="1">
    <citation type="submission" date="2018-07" db="EMBL/GenBank/DDBJ databases">
        <title>Genomic Encyclopedia of Type Strains, Phase IV (KMG-IV): sequencing the most valuable type-strain genomes for metagenomic binning, comparative biology and taxonomic classification.</title>
        <authorList>
            <person name="Goeker M."/>
        </authorList>
    </citation>
    <scope>NUCLEOTIDE SEQUENCE [LARGE SCALE GENOMIC DNA]</scope>
    <source>
        <strain evidence="13 14">DSM 16500</strain>
    </source>
</reference>
<sequence length="327" mass="37931">MAALPSTVIEFDLSDHSFRPLRLDELVISRQEKNKIYWVHCDLNDKDTFRQLSVRLQLPEDVIQLCEEDELLPKLNDSDESLTMRIQCLLPCEPHRIHHDVDFGNVVIHLTQHYCFTAASHPIPALSSFMHNYPKAVKYAKTPCFILFLMLDNAINDYSEMLLEFDLVTDQIDLRIRETHKNIYDEVIDIKKQVMKIKRYAAAIRDILMRISGRKITVVSERCRASLANLFDHSQVIISEADAIRDILNSSLDQIDNALMQNMSNTMKVLTAFAAIFLPLSLIAGIYGMNFEWMPELHWKYGYFWALSLMVVCGVGLLLLFKKMKWF</sequence>
<evidence type="ECO:0000256" key="4">
    <source>
        <dbReference type="ARBA" id="ARBA00022475"/>
    </source>
</evidence>
<evidence type="ECO:0000256" key="3">
    <source>
        <dbReference type="ARBA" id="ARBA00022448"/>
    </source>
</evidence>
<dbReference type="InterPro" id="IPR045861">
    <property type="entry name" value="CorA_cytoplasmic_dom"/>
</dbReference>
<dbReference type="FunFam" id="1.20.58.340:FF:000004">
    <property type="entry name" value="Magnesium transport protein CorA"/>
    <property type="match status" value="1"/>
</dbReference>
<dbReference type="InterPro" id="IPR045863">
    <property type="entry name" value="CorA_TM1_TM2"/>
</dbReference>
<dbReference type="Proteomes" id="UP000254720">
    <property type="component" value="Unassembled WGS sequence"/>
</dbReference>
<keyword evidence="6" id="KW-0460">Magnesium</keyword>
<comment type="subcellular location">
    <subcellularLocation>
        <location evidence="1">Cell membrane</location>
        <topology evidence="1">Multi-pass membrane protein</topology>
    </subcellularLocation>
</comment>
<evidence type="ECO:0000256" key="10">
    <source>
        <dbReference type="ARBA" id="ARBA00034269"/>
    </source>
</evidence>
<dbReference type="CDD" id="cd12822">
    <property type="entry name" value="TmCorA-like"/>
    <property type="match status" value="1"/>
</dbReference>
<keyword evidence="14" id="KW-1185">Reference proteome</keyword>
<dbReference type="Gene3D" id="1.20.58.340">
    <property type="entry name" value="Magnesium transport protein CorA, transmembrane region"/>
    <property type="match status" value="2"/>
</dbReference>
<comment type="function">
    <text evidence="11">Mediates influx of magnesium ions. Alternates between open and closed states. Activated by low cytoplasmic Mg(2+) levels. Inactive when cytoplasmic Mg(2+) levels are high.</text>
</comment>
<feature type="transmembrane region" description="Helical" evidence="12">
    <location>
        <begin position="301"/>
        <end position="321"/>
    </location>
</feature>
<dbReference type="RefSeq" id="WP_114833850.1">
    <property type="nucleotide sequence ID" value="NZ_LR699114.1"/>
</dbReference>
<keyword evidence="5 12" id="KW-0812">Transmembrane</keyword>
<dbReference type="GO" id="GO:0050897">
    <property type="term" value="F:cobalt ion binding"/>
    <property type="evidence" value="ECO:0007669"/>
    <property type="project" value="TreeGrafter"/>
</dbReference>
<dbReference type="SUPFAM" id="SSF143865">
    <property type="entry name" value="CorA soluble domain-like"/>
    <property type="match status" value="1"/>
</dbReference>
<evidence type="ECO:0000256" key="6">
    <source>
        <dbReference type="ARBA" id="ARBA00022842"/>
    </source>
</evidence>
<dbReference type="EMBL" id="QQAX01000005">
    <property type="protein sequence ID" value="RDI46555.1"/>
    <property type="molecule type" value="Genomic_DNA"/>
</dbReference>
<keyword evidence="3" id="KW-0813">Transport</keyword>
<name>A0A370GS71_9COXI</name>
<dbReference type="GO" id="GO:0015095">
    <property type="term" value="F:magnesium ion transmembrane transporter activity"/>
    <property type="evidence" value="ECO:0007669"/>
    <property type="project" value="TreeGrafter"/>
</dbReference>
<keyword evidence="4" id="KW-1003">Cell membrane</keyword>
<comment type="similarity">
    <text evidence="2">Belongs to the CorA metal ion transporter (MIT) (TC 1.A.35) family.</text>
</comment>
<organism evidence="13 14">
    <name type="scientific">Aquicella lusitana</name>
    <dbReference type="NCBI Taxonomy" id="254246"/>
    <lineage>
        <taxon>Bacteria</taxon>
        <taxon>Pseudomonadati</taxon>
        <taxon>Pseudomonadota</taxon>
        <taxon>Gammaproteobacteria</taxon>
        <taxon>Legionellales</taxon>
        <taxon>Coxiellaceae</taxon>
        <taxon>Aquicella</taxon>
    </lineage>
</organism>
<evidence type="ECO:0000256" key="9">
    <source>
        <dbReference type="ARBA" id="ARBA00023136"/>
    </source>
</evidence>
<dbReference type="GO" id="GO:0015087">
    <property type="term" value="F:cobalt ion transmembrane transporter activity"/>
    <property type="evidence" value="ECO:0007669"/>
    <property type="project" value="TreeGrafter"/>
</dbReference>
<dbReference type="PANTHER" id="PTHR46494:SF1">
    <property type="entry name" value="CORA FAMILY METAL ION TRANSPORTER (EUROFUNG)"/>
    <property type="match status" value="1"/>
</dbReference>
<proteinExistence type="inferred from homology"/>